<evidence type="ECO:0000256" key="1">
    <source>
        <dbReference type="ARBA" id="ARBA00022527"/>
    </source>
</evidence>
<dbReference type="InterPro" id="IPR011009">
    <property type="entry name" value="Kinase-like_dom_sf"/>
</dbReference>
<dbReference type="GO" id="GO:0004674">
    <property type="term" value="F:protein serine/threonine kinase activity"/>
    <property type="evidence" value="ECO:0007669"/>
    <property type="project" value="UniProtKB-KW"/>
</dbReference>
<keyword evidence="2" id="KW-0808">Transferase</keyword>
<proteinExistence type="predicted"/>
<keyword evidence="3" id="KW-0547">Nucleotide-binding</keyword>
<dbReference type="PANTHER" id="PTHR24351">
    <property type="entry name" value="RIBOSOMAL PROTEIN S6 KINASE"/>
    <property type="match status" value="1"/>
</dbReference>
<dbReference type="InterPro" id="IPR000719">
    <property type="entry name" value="Prot_kinase_dom"/>
</dbReference>
<evidence type="ECO:0000259" key="6">
    <source>
        <dbReference type="PROSITE" id="PS50011"/>
    </source>
</evidence>
<accession>A0A397US91</accession>
<evidence type="ECO:0000313" key="8">
    <source>
        <dbReference type="Proteomes" id="UP000266673"/>
    </source>
</evidence>
<organism evidence="7 8">
    <name type="scientific">Gigaspora rosea</name>
    <dbReference type="NCBI Taxonomy" id="44941"/>
    <lineage>
        <taxon>Eukaryota</taxon>
        <taxon>Fungi</taxon>
        <taxon>Fungi incertae sedis</taxon>
        <taxon>Mucoromycota</taxon>
        <taxon>Glomeromycotina</taxon>
        <taxon>Glomeromycetes</taxon>
        <taxon>Diversisporales</taxon>
        <taxon>Gigasporaceae</taxon>
        <taxon>Gigaspora</taxon>
    </lineage>
</organism>
<evidence type="ECO:0000256" key="4">
    <source>
        <dbReference type="ARBA" id="ARBA00022777"/>
    </source>
</evidence>
<name>A0A397US91_9GLOM</name>
<evidence type="ECO:0000256" key="2">
    <source>
        <dbReference type="ARBA" id="ARBA00022679"/>
    </source>
</evidence>
<reference evidence="7 8" key="1">
    <citation type="submission" date="2018-06" db="EMBL/GenBank/DDBJ databases">
        <title>Comparative genomics reveals the genomic features of Rhizophagus irregularis, R. cerebriforme, R. diaphanum and Gigaspora rosea, and their symbiotic lifestyle signature.</title>
        <authorList>
            <person name="Morin E."/>
            <person name="San Clemente H."/>
            <person name="Chen E.C.H."/>
            <person name="De La Providencia I."/>
            <person name="Hainaut M."/>
            <person name="Kuo A."/>
            <person name="Kohler A."/>
            <person name="Murat C."/>
            <person name="Tang N."/>
            <person name="Roy S."/>
            <person name="Loubradou J."/>
            <person name="Henrissat B."/>
            <person name="Grigoriev I.V."/>
            <person name="Corradi N."/>
            <person name="Roux C."/>
            <person name="Martin F.M."/>
        </authorList>
    </citation>
    <scope>NUCLEOTIDE SEQUENCE [LARGE SCALE GENOMIC DNA]</scope>
    <source>
        <strain evidence="7 8">DAOM 194757</strain>
    </source>
</reference>
<dbReference type="SUPFAM" id="SSF56112">
    <property type="entry name" value="Protein kinase-like (PK-like)"/>
    <property type="match status" value="1"/>
</dbReference>
<evidence type="ECO:0000256" key="5">
    <source>
        <dbReference type="ARBA" id="ARBA00022840"/>
    </source>
</evidence>
<dbReference type="EMBL" id="QKWP01000958">
    <property type="protein sequence ID" value="RIB13090.1"/>
    <property type="molecule type" value="Genomic_DNA"/>
</dbReference>
<sequence>MQYFENGNLCTYLQKHKEIRWIHLAYLASSISKGLKTMHSDGVVHCDLHSGNILVGYDSIEPSCCIADYDTIKKISSLASRKCGIYRVIPYMAPELFKRQPHSTATDIYAFGMIM</sequence>
<protein>
    <submittedName>
        <fullName evidence="7">Kinase-like domain-containing protein</fullName>
    </submittedName>
</protein>
<feature type="domain" description="Protein kinase" evidence="6">
    <location>
        <begin position="1"/>
        <end position="115"/>
    </location>
</feature>
<dbReference type="GO" id="GO:0005524">
    <property type="term" value="F:ATP binding"/>
    <property type="evidence" value="ECO:0007669"/>
    <property type="project" value="UniProtKB-KW"/>
</dbReference>
<evidence type="ECO:0000256" key="3">
    <source>
        <dbReference type="ARBA" id="ARBA00022741"/>
    </source>
</evidence>
<dbReference type="Gene3D" id="1.10.510.10">
    <property type="entry name" value="Transferase(Phosphotransferase) domain 1"/>
    <property type="match status" value="1"/>
</dbReference>
<evidence type="ECO:0000313" key="7">
    <source>
        <dbReference type="EMBL" id="RIB13090.1"/>
    </source>
</evidence>
<keyword evidence="5" id="KW-0067">ATP-binding</keyword>
<gene>
    <name evidence="7" type="ORF">C2G38_2326854</name>
</gene>
<dbReference type="OrthoDB" id="10261027at2759"/>
<keyword evidence="1" id="KW-0723">Serine/threonine-protein kinase</keyword>
<dbReference type="Proteomes" id="UP000266673">
    <property type="component" value="Unassembled WGS sequence"/>
</dbReference>
<dbReference type="Pfam" id="PF00069">
    <property type="entry name" value="Pkinase"/>
    <property type="match status" value="1"/>
</dbReference>
<keyword evidence="4 7" id="KW-0418">Kinase</keyword>
<dbReference type="AlphaFoldDB" id="A0A397US91"/>
<keyword evidence="8" id="KW-1185">Reference proteome</keyword>
<dbReference type="PROSITE" id="PS50011">
    <property type="entry name" value="PROTEIN_KINASE_DOM"/>
    <property type="match status" value="1"/>
</dbReference>
<comment type="caution">
    <text evidence="7">The sequence shown here is derived from an EMBL/GenBank/DDBJ whole genome shotgun (WGS) entry which is preliminary data.</text>
</comment>